<accession>A0A5N7CBB8</accession>
<evidence type="ECO:0000256" key="1">
    <source>
        <dbReference type="SAM" id="MobiDB-lite"/>
    </source>
</evidence>
<dbReference type="InterPro" id="IPR011992">
    <property type="entry name" value="EF-hand-dom_pair"/>
</dbReference>
<feature type="region of interest" description="Disordered" evidence="1">
    <location>
        <begin position="15"/>
        <end position="38"/>
    </location>
</feature>
<dbReference type="AlphaFoldDB" id="A0A5N7CBB8"/>
<evidence type="ECO:0000313" key="2">
    <source>
        <dbReference type="EMBL" id="KAE8391414.1"/>
    </source>
</evidence>
<dbReference type="Proteomes" id="UP000326877">
    <property type="component" value="Unassembled WGS sequence"/>
</dbReference>
<dbReference type="OrthoDB" id="26525at2759"/>
<dbReference type="SUPFAM" id="SSF47473">
    <property type="entry name" value="EF-hand"/>
    <property type="match status" value="1"/>
</dbReference>
<proteinExistence type="predicted"/>
<sequence>MNAEEYRIMAREVFGDRPSDEEIQSSFQKQNTDHGDQLSFEKYMDSCVNLE</sequence>
<name>A0A5N7CBB8_PETAA</name>
<evidence type="ECO:0008006" key="3">
    <source>
        <dbReference type="Google" id="ProtNLM"/>
    </source>
</evidence>
<reference evidence="2" key="1">
    <citation type="submission" date="2019-04" db="EMBL/GenBank/DDBJ databases">
        <title>Friends and foes A comparative genomics studyof 23 Aspergillus species from section Flavi.</title>
        <authorList>
            <consortium name="DOE Joint Genome Institute"/>
            <person name="Kjaerbolling I."/>
            <person name="Vesth T."/>
            <person name="Frisvad J.C."/>
            <person name="Nybo J.L."/>
            <person name="Theobald S."/>
            <person name="Kildgaard S."/>
            <person name="Isbrandt T."/>
            <person name="Kuo A."/>
            <person name="Sato A."/>
            <person name="Lyhne E.K."/>
            <person name="Kogle M.E."/>
            <person name="Wiebenga A."/>
            <person name="Kun R.S."/>
            <person name="Lubbers R.J."/>
            <person name="Makela M.R."/>
            <person name="Barry K."/>
            <person name="Chovatia M."/>
            <person name="Clum A."/>
            <person name="Daum C."/>
            <person name="Haridas S."/>
            <person name="He G."/>
            <person name="LaButti K."/>
            <person name="Lipzen A."/>
            <person name="Mondo S."/>
            <person name="Riley R."/>
            <person name="Salamov A."/>
            <person name="Simmons B.A."/>
            <person name="Magnuson J.K."/>
            <person name="Henrissat B."/>
            <person name="Mortensen U.H."/>
            <person name="Larsen T.O."/>
            <person name="Devries R.P."/>
            <person name="Grigoriev I.V."/>
            <person name="Machida M."/>
            <person name="Baker S.E."/>
            <person name="Andersen M.R."/>
        </authorList>
    </citation>
    <scope>NUCLEOTIDE SEQUENCE [LARGE SCALE GENOMIC DNA]</scope>
    <source>
        <strain evidence="2">IBT 14317</strain>
    </source>
</reference>
<protein>
    <recommendedName>
        <fullName evidence="3">EF-hand domain-containing protein</fullName>
    </recommendedName>
</protein>
<dbReference type="EMBL" id="ML735245">
    <property type="protein sequence ID" value="KAE8391414.1"/>
    <property type="molecule type" value="Genomic_DNA"/>
</dbReference>
<organism evidence="2">
    <name type="scientific">Petromyces alliaceus</name>
    <name type="common">Aspergillus alliaceus</name>
    <dbReference type="NCBI Taxonomy" id="209559"/>
    <lineage>
        <taxon>Eukaryota</taxon>
        <taxon>Fungi</taxon>
        <taxon>Dikarya</taxon>
        <taxon>Ascomycota</taxon>
        <taxon>Pezizomycotina</taxon>
        <taxon>Eurotiomycetes</taxon>
        <taxon>Eurotiomycetidae</taxon>
        <taxon>Eurotiales</taxon>
        <taxon>Aspergillaceae</taxon>
        <taxon>Aspergillus</taxon>
        <taxon>Aspergillus subgen. Circumdati</taxon>
    </lineage>
</organism>
<gene>
    <name evidence="2" type="ORF">BDV23DRAFT_153069</name>
</gene>